<evidence type="ECO:0000259" key="2">
    <source>
        <dbReference type="Pfam" id="PF05360"/>
    </source>
</evidence>
<dbReference type="PANTHER" id="PTHR37290:SF1">
    <property type="entry name" value="INNER MEMBRANE PROTEIN YIAA"/>
    <property type="match status" value="1"/>
</dbReference>
<evidence type="ECO:0000256" key="1">
    <source>
        <dbReference type="SAM" id="Phobius"/>
    </source>
</evidence>
<dbReference type="GO" id="GO:0005886">
    <property type="term" value="C:plasma membrane"/>
    <property type="evidence" value="ECO:0007669"/>
    <property type="project" value="TreeGrafter"/>
</dbReference>
<sequence length="92" mass="10369">MKTIVAQKDTNAWIFQVWASFMIAISSMTVGIFYLPVDNWIKGYMGMGLVFTIGSSFSLAKTLRDQKEAENILARVDEARVEKILAEHSPLK</sequence>
<keyword evidence="1" id="KW-0812">Transmembrane</keyword>
<dbReference type="Pfam" id="PF05360">
    <property type="entry name" value="YiaAB"/>
    <property type="match status" value="1"/>
</dbReference>
<dbReference type="AlphaFoldDB" id="A0AAU8JJM4"/>
<keyword evidence="1" id="KW-1133">Transmembrane helix</keyword>
<dbReference type="EMBL" id="CP159837">
    <property type="protein sequence ID" value="XCM38961.1"/>
    <property type="molecule type" value="Genomic_DNA"/>
</dbReference>
<dbReference type="InterPro" id="IPR008024">
    <property type="entry name" value="YiaAB"/>
</dbReference>
<evidence type="ECO:0000313" key="3">
    <source>
        <dbReference type="EMBL" id="XCM38961.1"/>
    </source>
</evidence>
<reference evidence="3" key="1">
    <citation type="submission" date="2024-07" db="EMBL/GenBank/DDBJ databases">
        <authorList>
            <person name="Kim Y.J."/>
            <person name="Jeong J.Y."/>
        </authorList>
    </citation>
    <scope>NUCLEOTIDE SEQUENCE</scope>
    <source>
        <strain evidence="3">GIHE-MW2</strain>
    </source>
</reference>
<organism evidence="3">
    <name type="scientific">Planktothricoides raciborskii GIHE-MW2</name>
    <dbReference type="NCBI Taxonomy" id="2792601"/>
    <lineage>
        <taxon>Bacteria</taxon>
        <taxon>Bacillati</taxon>
        <taxon>Cyanobacteriota</taxon>
        <taxon>Cyanophyceae</taxon>
        <taxon>Oscillatoriophycideae</taxon>
        <taxon>Oscillatoriales</taxon>
        <taxon>Oscillatoriaceae</taxon>
        <taxon>Planktothricoides</taxon>
    </lineage>
</organism>
<dbReference type="InterPro" id="IPR038972">
    <property type="entry name" value="YiaA-like"/>
</dbReference>
<dbReference type="GO" id="GO:0006974">
    <property type="term" value="P:DNA damage response"/>
    <property type="evidence" value="ECO:0007669"/>
    <property type="project" value="TreeGrafter"/>
</dbReference>
<accession>A0AAU8JJM4</accession>
<protein>
    <submittedName>
        <fullName evidence="3">YiaA/YiaB family inner membrane protein</fullName>
    </submittedName>
</protein>
<dbReference type="PANTHER" id="PTHR37290">
    <property type="entry name" value="INNER MEMBRANE PROTEIN YIAA-RELATED"/>
    <property type="match status" value="1"/>
</dbReference>
<keyword evidence="1" id="KW-0472">Membrane</keyword>
<dbReference type="RefSeq" id="WP_190879344.1">
    <property type="nucleotide sequence ID" value="NZ_CP159837.1"/>
</dbReference>
<gene>
    <name evidence="3" type="ORF">ABWT76_001841</name>
</gene>
<feature type="domain" description="YiaAB two helix" evidence="2">
    <location>
        <begin position="13"/>
        <end position="65"/>
    </location>
</feature>
<feature type="transmembrane region" description="Helical" evidence="1">
    <location>
        <begin position="41"/>
        <end position="60"/>
    </location>
</feature>
<feature type="transmembrane region" description="Helical" evidence="1">
    <location>
        <begin position="12"/>
        <end position="35"/>
    </location>
</feature>
<proteinExistence type="predicted"/>
<name>A0AAU8JJM4_9CYAN</name>